<feature type="domain" description="PAS" evidence="2">
    <location>
        <begin position="22"/>
        <end position="67"/>
    </location>
</feature>
<evidence type="ECO:0000256" key="1">
    <source>
        <dbReference type="ARBA" id="ARBA00022801"/>
    </source>
</evidence>
<organism evidence="4 5">
    <name type="scientific">Nocardioides marinisabuli</name>
    <dbReference type="NCBI Taxonomy" id="419476"/>
    <lineage>
        <taxon>Bacteria</taxon>
        <taxon>Bacillati</taxon>
        <taxon>Actinomycetota</taxon>
        <taxon>Actinomycetes</taxon>
        <taxon>Propionibacteriales</taxon>
        <taxon>Nocardioidaceae</taxon>
        <taxon>Nocardioides</taxon>
    </lineage>
</organism>
<dbReference type="Gene3D" id="3.30.450.20">
    <property type="entry name" value="PAS domain"/>
    <property type="match status" value="1"/>
</dbReference>
<sequence length="392" mass="42610">MSDDHAPRSSWPPAHDVADTSFEQAPCGYLTTTPDGRIVHANSTLAEWLGISTDALVSMSLVDLLTPGGRLYHETHLSPLLHMHDEVNEIAVDLRRHDGTRMPVLLNARMTRYPDGTPSTTRIAVLVATERRRYERELLSAKERAETSEARARTLARTLQQTLIPPTPPAVPDLDVAAAYRPAGDGTEVGGDFYDVFSLGQDDWMVVLGDVRGKGPEAAVVTALVRYTVRALAVATRRPCLLLEQVNETLLQHSSDRFCTAVLVRLRRREGGWRAEIGVAGHPAPLLLRADDRARQIDLLGPLLGVIDDAVYTDREIFLGPGDTMLLYTDGVTEASGPSGFFGDERLLDMVDSGPTGSSAEVVDNVLSQVLAFQNGVARDDIALLALGVPTH</sequence>
<dbReference type="NCBIfam" id="TIGR00229">
    <property type="entry name" value="sensory_box"/>
    <property type="match status" value="1"/>
</dbReference>
<dbReference type="InterPro" id="IPR036457">
    <property type="entry name" value="PPM-type-like_dom_sf"/>
</dbReference>
<proteinExistence type="predicted"/>
<keyword evidence="5" id="KW-1185">Reference proteome</keyword>
<keyword evidence="1 4" id="KW-0378">Hydrolase</keyword>
<dbReference type="EC" id="3.1.3.3" evidence="4"/>
<comment type="caution">
    <text evidence="4">The sequence shown here is derived from an EMBL/GenBank/DDBJ whole genome shotgun (WGS) entry which is preliminary data.</text>
</comment>
<dbReference type="SMART" id="SM00331">
    <property type="entry name" value="PP2C_SIG"/>
    <property type="match status" value="1"/>
</dbReference>
<evidence type="ECO:0000313" key="4">
    <source>
        <dbReference type="EMBL" id="NYD58276.1"/>
    </source>
</evidence>
<dbReference type="SMART" id="SM00091">
    <property type="entry name" value="PAS"/>
    <property type="match status" value="1"/>
</dbReference>
<dbReference type="PROSITE" id="PS50112">
    <property type="entry name" value="PAS"/>
    <property type="match status" value="1"/>
</dbReference>
<protein>
    <submittedName>
        <fullName evidence="4">Sigma-B regulation protein RsbU (Phosphoserine phosphatase)</fullName>
        <ecNumber evidence="4">3.1.3.3</ecNumber>
    </submittedName>
</protein>
<dbReference type="Proteomes" id="UP000516957">
    <property type="component" value="Unassembled WGS sequence"/>
</dbReference>
<dbReference type="Pfam" id="PF07228">
    <property type="entry name" value="SpoIIE"/>
    <property type="match status" value="1"/>
</dbReference>
<dbReference type="RefSeq" id="WP_179615917.1">
    <property type="nucleotide sequence ID" value="NZ_CP059163.1"/>
</dbReference>
<dbReference type="InterPro" id="IPR035965">
    <property type="entry name" value="PAS-like_dom_sf"/>
</dbReference>
<dbReference type="SUPFAM" id="SSF55785">
    <property type="entry name" value="PYP-like sensor domain (PAS domain)"/>
    <property type="match status" value="1"/>
</dbReference>
<dbReference type="InterPro" id="IPR052016">
    <property type="entry name" value="Bact_Sigma-Reg"/>
</dbReference>
<dbReference type="Pfam" id="PF13426">
    <property type="entry name" value="PAS_9"/>
    <property type="match status" value="1"/>
</dbReference>
<evidence type="ECO:0000313" key="5">
    <source>
        <dbReference type="Proteomes" id="UP000516957"/>
    </source>
</evidence>
<dbReference type="GO" id="GO:0016791">
    <property type="term" value="F:phosphatase activity"/>
    <property type="evidence" value="ECO:0007669"/>
    <property type="project" value="TreeGrafter"/>
</dbReference>
<dbReference type="AlphaFoldDB" id="A0A7Y9F2Q4"/>
<evidence type="ECO:0000259" key="3">
    <source>
        <dbReference type="PROSITE" id="PS51746"/>
    </source>
</evidence>
<feature type="domain" description="PPM-type phosphatase" evidence="3">
    <location>
        <begin position="175"/>
        <end position="389"/>
    </location>
</feature>
<dbReference type="CDD" id="cd00130">
    <property type="entry name" value="PAS"/>
    <property type="match status" value="1"/>
</dbReference>
<evidence type="ECO:0000259" key="2">
    <source>
        <dbReference type="PROSITE" id="PS50112"/>
    </source>
</evidence>
<dbReference type="EMBL" id="JACCBE010000001">
    <property type="protein sequence ID" value="NYD58276.1"/>
    <property type="molecule type" value="Genomic_DNA"/>
</dbReference>
<reference evidence="4 5" key="1">
    <citation type="submission" date="2020-07" db="EMBL/GenBank/DDBJ databases">
        <title>Sequencing the genomes of 1000 actinobacteria strains.</title>
        <authorList>
            <person name="Klenk H.-P."/>
        </authorList>
    </citation>
    <scope>NUCLEOTIDE SEQUENCE [LARGE SCALE GENOMIC DNA]</scope>
    <source>
        <strain evidence="4 5">DSM 18965</strain>
    </source>
</reference>
<dbReference type="SUPFAM" id="SSF81606">
    <property type="entry name" value="PP2C-like"/>
    <property type="match status" value="1"/>
</dbReference>
<accession>A0A7Y9F2Q4</accession>
<name>A0A7Y9F2Q4_9ACTN</name>
<dbReference type="Gene3D" id="3.60.40.10">
    <property type="entry name" value="PPM-type phosphatase domain"/>
    <property type="match status" value="1"/>
</dbReference>
<dbReference type="InterPro" id="IPR000014">
    <property type="entry name" value="PAS"/>
</dbReference>
<gene>
    <name evidence="4" type="ORF">BKA08_002514</name>
</gene>
<dbReference type="InterPro" id="IPR001932">
    <property type="entry name" value="PPM-type_phosphatase-like_dom"/>
</dbReference>
<dbReference type="PROSITE" id="PS51746">
    <property type="entry name" value="PPM_2"/>
    <property type="match status" value="1"/>
</dbReference>
<dbReference type="PANTHER" id="PTHR43156">
    <property type="entry name" value="STAGE II SPORULATION PROTEIN E-RELATED"/>
    <property type="match status" value="1"/>
</dbReference>
<dbReference type="PANTHER" id="PTHR43156:SF2">
    <property type="entry name" value="STAGE II SPORULATION PROTEIN E"/>
    <property type="match status" value="1"/>
</dbReference>